<sequence length="495" mass="57042">MGVFEIVAKDLGGRIGRLYTKSGVVETPALFPVVDPRKQEVPSEVLKRYFGQVITNSYFIYRLAKGGDVNVKRLLKWDGVVMTDSGAYQILRYGTVDVDPDEILLYQHKIGSDIGVILDLPFDYEEPYHSALLKVEETLRRARRATRLLKDLDMLVVAPIQGATYLDLLRRSARELSQMGFPIYAVGSPTTLLEEYRFDTILEIVLEAKMAMVRDAPLHLFGAGHPLILPFAVALGVDLFDSASYILYARDGRIMLRDRTLRLDDAKSEYLPCSTKLCQTPVKELREMPREERTLLIAEHNLAVLREELMEIRQRIHEGTLWEYLEAKARAHPSLYRFLKKLSKFRRYIEALDPETHPKPHGLFFYHDTSPSRPEPLRHFTRLENVDPPSKKALVVKASTKPYNRSWEYRYLKELVGERVHIIFYDPVFGAVPEELAEVYPLSQNEAEGESEEARARLYEWLNRYDEIYTYGVDIPLVGKAVRRLSSIEDARYIA</sequence>
<dbReference type="UniPathway" id="UPA00393"/>
<comment type="pathway">
    <text evidence="6">tRNA modification; archaeosine-tRNA biosynthesis.</text>
</comment>
<dbReference type="GO" id="GO:0002099">
    <property type="term" value="P:tRNA wobble guanine modification"/>
    <property type="evidence" value="ECO:0007669"/>
    <property type="project" value="TreeGrafter"/>
</dbReference>
<dbReference type="GO" id="GO:0005737">
    <property type="term" value="C:cytoplasm"/>
    <property type="evidence" value="ECO:0007669"/>
    <property type="project" value="TreeGrafter"/>
</dbReference>
<evidence type="ECO:0000256" key="6">
    <source>
        <dbReference type="HAMAP-Rule" id="MF_01634"/>
    </source>
</evidence>
<dbReference type="OrthoDB" id="6871at2157"/>
<dbReference type="Gene3D" id="3.20.20.105">
    <property type="entry name" value="Queuine tRNA-ribosyltransferase-like"/>
    <property type="match status" value="1"/>
</dbReference>
<proteinExistence type="inferred from homology"/>
<reference evidence="8" key="1">
    <citation type="submission" date="2007-02" db="EMBL/GenBank/DDBJ databases">
        <title>Complete sequence of Pyrobaculum calidifontis JCM 11548.</title>
        <authorList>
            <consortium name="US DOE Joint Genome Institute"/>
            <person name="Copeland A."/>
            <person name="Lucas S."/>
            <person name="Lapidus A."/>
            <person name="Barry K."/>
            <person name="Glavina del Rio T."/>
            <person name="Dalin E."/>
            <person name="Tice H."/>
            <person name="Pitluck S."/>
            <person name="Chain P."/>
            <person name="Malfatti S."/>
            <person name="Shin M."/>
            <person name="Vergez L."/>
            <person name="Schmutz J."/>
            <person name="Larimer F."/>
            <person name="Land M."/>
            <person name="Hauser L."/>
            <person name="Kyrpides N."/>
            <person name="Mikhailova N."/>
            <person name="Cozen A.E."/>
            <person name="Fitz-Gibbon S.T."/>
            <person name="House C.H."/>
            <person name="Saltikov C."/>
            <person name="Lowe T.M."/>
            <person name="Richardson P."/>
        </authorList>
    </citation>
    <scope>NUCLEOTIDE SEQUENCE [LARGE SCALE GENOMIC DNA]</scope>
    <source>
        <strain evidence="8">JCM 11548</strain>
    </source>
</reference>
<keyword evidence="4 6" id="KW-0479">Metal-binding</keyword>
<dbReference type="Pfam" id="PF01702">
    <property type="entry name" value="TGT"/>
    <property type="match status" value="1"/>
</dbReference>
<comment type="caution">
    <text evidence="6">Lacks conserved residue(s) required for the propagation of feature annotation.</text>
</comment>
<dbReference type="EC" id="2.4.2.48" evidence="6"/>
<dbReference type="SUPFAM" id="SSF51713">
    <property type="entry name" value="tRNA-guanine transglycosylase"/>
    <property type="match status" value="1"/>
</dbReference>
<keyword evidence="3 6" id="KW-0819">tRNA processing</keyword>
<evidence type="ECO:0000256" key="5">
    <source>
        <dbReference type="ARBA" id="ARBA00022833"/>
    </source>
</evidence>
<dbReference type="HOGENOM" id="CLU_030083_0_0_2"/>
<evidence type="ECO:0000256" key="3">
    <source>
        <dbReference type="ARBA" id="ARBA00022694"/>
    </source>
</evidence>
<dbReference type="InterPro" id="IPR004804">
    <property type="entry name" value="TgtA"/>
</dbReference>
<comment type="catalytic activity">
    <reaction evidence="6">
        <text>guanosine(15) in tRNA + 7-cyano-7-carbaguanine = 7-cyano-7-carbaguanosine(15) in tRNA + guanine</text>
        <dbReference type="Rhea" id="RHEA:43164"/>
        <dbReference type="Rhea" id="RHEA-COMP:10371"/>
        <dbReference type="Rhea" id="RHEA-COMP:10372"/>
        <dbReference type="ChEBI" id="CHEBI:16235"/>
        <dbReference type="ChEBI" id="CHEBI:45075"/>
        <dbReference type="ChEBI" id="CHEBI:74269"/>
        <dbReference type="ChEBI" id="CHEBI:82850"/>
        <dbReference type="EC" id="2.4.2.48"/>
    </reaction>
</comment>
<dbReference type="PANTHER" id="PTHR46499:SF1">
    <property type="entry name" value="QUEUINE TRNA-RIBOSYLTRANSFERASE"/>
    <property type="match status" value="1"/>
</dbReference>
<evidence type="ECO:0000259" key="7">
    <source>
        <dbReference type="Pfam" id="PF01702"/>
    </source>
</evidence>
<feature type="binding site" evidence="6">
    <location>
        <position position="273"/>
    </location>
    <ligand>
        <name>Zn(2+)</name>
        <dbReference type="ChEBI" id="CHEBI:29105"/>
    </ligand>
</feature>
<feature type="binding site" evidence="6">
    <location>
        <position position="278"/>
    </location>
    <ligand>
        <name>Zn(2+)</name>
        <dbReference type="ChEBI" id="CHEBI:29105"/>
    </ligand>
</feature>
<dbReference type="KEGG" id="pcl:Pcal_2149"/>
<dbReference type="RefSeq" id="WP_011850822.1">
    <property type="nucleotide sequence ID" value="NC_009073.1"/>
</dbReference>
<comment type="function">
    <text evidence="6">Exchanges the guanine residue with 7-cyano-7-deazaguanine (preQ0) at position 15 in the dihydrouridine loop (D-loop) of archaeal tRNAs.</text>
</comment>
<organism evidence="8 9">
    <name type="scientific">Pyrobaculum calidifontis (strain DSM 21063 / JCM 11548 / VA1)</name>
    <dbReference type="NCBI Taxonomy" id="410359"/>
    <lineage>
        <taxon>Archaea</taxon>
        <taxon>Thermoproteota</taxon>
        <taxon>Thermoprotei</taxon>
        <taxon>Thermoproteales</taxon>
        <taxon>Thermoproteaceae</taxon>
        <taxon>Pyrobaculum</taxon>
    </lineage>
</organism>
<name>A3MY47_PYRCJ</name>
<dbReference type="NCBIfam" id="TIGR00449">
    <property type="entry name" value="tgt_general"/>
    <property type="match status" value="1"/>
</dbReference>
<keyword evidence="9" id="KW-1185">Reference proteome</keyword>
<dbReference type="SUPFAM" id="SSF88802">
    <property type="entry name" value="Pre-PUA domain"/>
    <property type="match status" value="1"/>
</dbReference>
<feature type="binding site" evidence="6">
    <location>
        <position position="119"/>
    </location>
    <ligand>
        <name>substrate</name>
    </ligand>
</feature>
<feature type="active site" description="Nucleophile" evidence="6">
    <location>
        <position position="84"/>
    </location>
</feature>
<dbReference type="HAMAP" id="MF_01634">
    <property type="entry name" value="TgtA_arch"/>
    <property type="match status" value="1"/>
</dbReference>
<evidence type="ECO:0000256" key="1">
    <source>
        <dbReference type="ARBA" id="ARBA00022676"/>
    </source>
</evidence>
<dbReference type="AlphaFoldDB" id="A3MY47"/>
<dbReference type="Proteomes" id="UP000001431">
    <property type="component" value="Chromosome"/>
</dbReference>
<keyword evidence="5 6" id="KW-0862">Zinc</keyword>
<dbReference type="PANTHER" id="PTHR46499">
    <property type="entry name" value="QUEUINE TRNA-RIBOSYLTRANSFERASE"/>
    <property type="match status" value="1"/>
</dbReference>
<protein>
    <recommendedName>
        <fullName evidence="6">tRNA-guanine(15) transglycosylase</fullName>
        <ecNumber evidence="6">2.4.2.48</ecNumber>
    </recommendedName>
    <alternativeName>
        <fullName evidence="6">7-cyano-7-deazaguanine tRNA-ribosyltransferase</fullName>
    </alternativeName>
    <alternativeName>
        <fullName evidence="6">Archaeal tRNA-guanine transglycosylase</fullName>
    </alternativeName>
</protein>
<dbReference type="STRING" id="410359.Pcal_2149"/>
<comment type="similarity">
    <text evidence="6">Belongs to the archaeosine tRNA-ribosyltransferase family.</text>
</comment>
<dbReference type="eggNOG" id="arCOG00989">
    <property type="taxonomic scope" value="Archaea"/>
</dbReference>
<evidence type="ECO:0000313" key="8">
    <source>
        <dbReference type="EMBL" id="ABO09564.1"/>
    </source>
</evidence>
<dbReference type="InterPro" id="IPR050076">
    <property type="entry name" value="ArchSynthase1/Queuine_TRR"/>
</dbReference>
<evidence type="ECO:0000256" key="4">
    <source>
        <dbReference type="ARBA" id="ARBA00022723"/>
    </source>
</evidence>
<dbReference type="InterPro" id="IPR002616">
    <property type="entry name" value="tRNA_ribo_trans-like"/>
</dbReference>
<keyword evidence="2 6" id="KW-0808">Transferase</keyword>
<dbReference type="GO" id="GO:0008270">
    <property type="term" value="F:zinc ion binding"/>
    <property type="evidence" value="ECO:0007669"/>
    <property type="project" value="UniProtKB-UniRule"/>
</dbReference>
<dbReference type="NCBIfam" id="TIGR00432">
    <property type="entry name" value="arcsn_tRNA_tgt"/>
    <property type="match status" value="1"/>
</dbReference>
<dbReference type="EMBL" id="CP000561">
    <property type="protein sequence ID" value="ABO09564.1"/>
    <property type="molecule type" value="Genomic_DNA"/>
</dbReference>
<dbReference type="GO" id="GO:0016763">
    <property type="term" value="F:pentosyltransferase activity"/>
    <property type="evidence" value="ECO:0007669"/>
    <property type="project" value="UniProtKB-UniRule"/>
</dbReference>
<dbReference type="GeneID" id="4908269"/>
<feature type="domain" description="tRNA-guanine(15) transglycosylase-like" evidence="7">
    <location>
        <begin position="12"/>
        <end position="333"/>
    </location>
</feature>
<evidence type="ECO:0000313" key="9">
    <source>
        <dbReference type="Proteomes" id="UP000001431"/>
    </source>
</evidence>
<comment type="cofactor">
    <cofactor evidence="6">
        <name>Zn(2+)</name>
        <dbReference type="ChEBI" id="CHEBI:29105"/>
    </cofactor>
    <text evidence="6">Binds 1 zinc ion per subunit.</text>
</comment>
<dbReference type="InterPro" id="IPR036511">
    <property type="entry name" value="TGT-like_sf"/>
</dbReference>
<gene>
    <name evidence="6" type="primary">tgtA</name>
    <name evidence="8" type="ordered locus">Pcal_2149</name>
</gene>
<keyword evidence="1 6" id="KW-0328">Glycosyltransferase</keyword>
<accession>A3MY47</accession>
<evidence type="ECO:0000256" key="2">
    <source>
        <dbReference type="ARBA" id="ARBA00022679"/>
    </source>
</evidence>
<dbReference type="Gene3D" id="3.40.50.10630">
    <property type="entry name" value="Uracil-DNA glycosylase-like"/>
    <property type="match status" value="1"/>
</dbReference>